<keyword evidence="1" id="KW-0812">Transmembrane</keyword>
<dbReference type="EMBL" id="UINC01019446">
    <property type="protein sequence ID" value="SVA82327.1"/>
    <property type="molecule type" value="Genomic_DNA"/>
</dbReference>
<accession>A0A381Z0S2</accession>
<feature type="domain" description="Major facilitator superfamily (MFS) profile" evidence="2">
    <location>
        <begin position="1"/>
        <end position="141"/>
    </location>
</feature>
<dbReference type="Gene3D" id="1.20.1250.20">
    <property type="entry name" value="MFS general substrate transporter like domains"/>
    <property type="match status" value="1"/>
</dbReference>
<dbReference type="InterPro" id="IPR020846">
    <property type="entry name" value="MFS_dom"/>
</dbReference>
<dbReference type="Pfam" id="PF07690">
    <property type="entry name" value="MFS_1"/>
    <property type="match status" value="1"/>
</dbReference>
<evidence type="ECO:0000256" key="1">
    <source>
        <dbReference type="SAM" id="Phobius"/>
    </source>
</evidence>
<feature type="transmembrane region" description="Helical" evidence="1">
    <location>
        <begin position="117"/>
        <end position="136"/>
    </location>
</feature>
<dbReference type="InterPro" id="IPR011701">
    <property type="entry name" value="MFS"/>
</dbReference>
<organism evidence="3">
    <name type="scientific">marine metagenome</name>
    <dbReference type="NCBI Taxonomy" id="408172"/>
    <lineage>
        <taxon>unclassified sequences</taxon>
        <taxon>metagenomes</taxon>
        <taxon>ecological metagenomes</taxon>
    </lineage>
</organism>
<feature type="transmembrane region" description="Helical" evidence="1">
    <location>
        <begin position="87"/>
        <end position="111"/>
    </location>
</feature>
<name>A0A381Z0S2_9ZZZZ</name>
<protein>
    <recommendedName>
        <fullName evidence="2">Major facilitator superfamily (MFS) profile domain-containing protein</fullName>
    </recommendedName>
</protein>
<dbReference type="PROSITE" id="PS50850">
    <property type="entry name" value="MFS"/>
    <property type="match status" value="1"/>
</dbReference>
<proteinExistence type="predicted"/>
<feature type="non-terminal residue" evidence="3">
    <location>
        <position position="1"/>
    </location>
</feature>
<dbReference type="GO" id="GO:0022857">
    <property type="term" value="F:transmembrane transporter activity"/>
    <property type="evidence" value="ECO:0007669"/>
    <property type="project" value="InterPro"/>
</dbReference>
<evidence type="ECO:0000259" key="2">
    <source>
        <dbReference type="PROSITE" id="PS50850"/>
    </source>
</evidence>
<evidence type="ECO:0000313" key="3">
    <source>
        <dbReference type="EMBL" id="SVA82327.1"/>
    </source>
</evidence>
<gene>
    <name evidence="3" type="ORF">METZ01_LOCUS135181</name>
</gene>
<dbReference type="AlphaFoldDB" id="A0A381Z0S2"/>
<dbReference type="InterPro" id="IPR036259">
    <property type="entry name" value="MFS_trans_sf"/>
</dbReference>
<sequence>PLALVGIGGVVGSYIGGTVATRPDRMSLIAASAIGGGVAAAALFSVDLPVWAVGAIATVSIALLSLPWTVIIAVCAEISGNSRATGVGLIGVSNQTGAVGGAALGGLLLAVSGFPGIGYLCLGAVVVSAVVIVVFTRSAVAGATLLPDDSGRSSAQTDFE</sequence>
<keyword evidence="1" id="KW-1133">Transmembrane helix</keyword>
<dbReference type="SUPFAM" id="SSF103473">
    <property type="entry name" value="MFS general substrate transporter"/>
    <property type="match status" value="1"/>
</dbReference>
<feature type="transmembrane region" description="Helical" evidence="1">
    <location>
        <begin position="26"/>
        <end position="44"/>
    </location>
</feature>
<keyword evidence="1" id="KW-0472">Membrane</keyword>
<reference evidence="3" key="1">
    <citation type="submission" date="2018-05" db="EMBL/GenBank/DDBJ databases">
        <authorList>
            <person name="Lanie J.A."/>
            <person name="Ng W.-L."/>
            <person name="Kazmierczak K.M."/>
            <person name="Andrzejewski T.M."/>
            <person name="Davidsen T.M."/>
            <person name="Wayne K.J."/>
            <person name="Tettelin H."/>
            <person name="Glass J.I."/>
            <person name="Rusch D."/>
            <person name="Podicherti R."/>
            <person name="Tsui H.-C.T."/>
            <person name="Winkler M.E."/>
        </authorList>
    </citation>
    <scope>NUCLEOTIDE SEQUENCE</scope>
</reference>
<feature type="transmembrane region" description="Helical" evidence="1">
    <location>
        <begin position="50"/>
        <end position="75"/>
    </location>
</feature>